<proteinExistence type="predicted"/>
<dbReference type="InterPro" id="IPR039575">
    <property type="entry name" value="P3H"/>
</dbReference>
<evidence type="ECO:0000259" key="2">
    <source>
        <dbReference type="Pfam" id="PF13640"/>
    </source>
</evidence>
<dbReference type="EMBL" id="CAUOFW020006858">
    <property type="protein sequence ID" value="CAK9176621.1"/>
    <property type="molecule type" value="Genomic_DNA"/>
</dbReference>
<keyword evidence="4" id="KW-1185">Reference proteome</keyword>
<gene>
    <name evidence="3" type="ORF">ILEXP_LOCUS46478</name>
</gene>
<protein>
    <recommendedName>
        <fullName evidence="2">Prolyl 4-hydroxylase alpha subunit Fe(2+) 2OG dioxygenase domain-containing protein</fullName>
    </recommendedName>
</protein>
<dbReference type="InterPro" id="IPR044862">
    <property type="entry name" value="Pro_4_hyd_alph_FE2OG_OXY"/>
</dbReference>
<dbReference type="PANTHER" id="PTHR14049:SF9">
    <property type="entry name" value="PROCOLLAGEN-PROLINE 3-DIOXYGENASE"/>
    <property type="match status" value="1"/>
</dbReference>
<evidence type="ECO:0000313" key="4">
    <source>
        <dbReference type="Proteomes" id="UP001642360"/>
    </source>
</evidence>
<feature type="domain" description="Prolyl 4-hydroxylase alpha subunit Fe(2+) 2OG dioxygenase" evidence="2">
    <location>
        <begin position="256"/>
        <end position="317"/>
    </location>
</feature>
<evidence type="ECO:0000256" key="1">
    <source>
        <dbReference type="SAM" id="MobiDB-lite"/>
    </source>
</evidence>
<accession>A0ABC8U567</accession>
<dbReference type="AlphaFoldDB" id="A0ABC8U567"/>
<dbReference type="Gene3D" id="2.60.120.620">
    <property type="entry name" value="q2cbj1_9rhob like domain"/>
    <property type="match status" value="1"/>
</dbReference>
<sequence>MGTRKSTGMQRVGYSKGKAKSNGLELNMPVHDSGSRLMVGNCVINDVYSKDNGAVKQDFELQNKDNDTLILNLSLNQHNGLGSREENSFGLRLTKELAEAQLVSNSDRWPIDKKKISSDVNASIAESRAMFGNYPSFDILYLLPKESSQGVVPNSGENVFHSLGNRFGNLELLALENLPERSNVLLALANESAIGTKGVGERDYLVNEVNWIRDIGALLPSLPVQNRNREKKALAIELVSRSASAMTRRRRSRRRRVCYLNSYEVDFSGGLFHFQDGEPTTIVPMAGDVVMYTADSKNIHSVDEITDGERITLTLWFSRDGSHDEDAKLISFLSQKPLSSLNTKFEAYLPMTGSNNMYRFPPDKASNLQSEFDIRFARIHFLGFNLYSSQDKSFSAVDSSCNFSELLIKPLQLARGDELFEKEFVNILHALQVLHFYFWKGSELQTTEVKDQTNNVVLVTHSQREKIHDLKLVFLKDHQVAETFFGDVSRGKSMQHSFDWVSFSAAVIAWEAYTCKLVKELLMSLPYWKTNQAIFSDPSGGPVEHNICGS</sequence>
<dbReference type="Proteomes" id="UP001642360">
    <property type="component" value="Unassembled WGS sequence"/>
</dbReference>
<feature type="region of interest" description="Disordered" evidence="1">
    <location>
        <begin position="1"/>
        <end position="20"/>
    </location>
</feature>
<dbReference type="Pfam" id="PF13640">
    <property type="entry name" value="2OG-FeII_Oxy_3"/>
    <property type="match status" value="1"/>
</dbReference>
<reference evidence="3 4" key="1">
    <citation type="submission" date="2024-02" db="EMBL/GenBank/DDBJ databases">
        <authorList>
            <person name="Vignale AGUSTIN F."/>
            <person name="Sosa J E."/>
            <person name="Modenutti C."/>
        </authorList>
    </citation>
    <scope>NUCLEOTIDE SEQUENCE [LARGE SCALE GENOMIC DNA]</scope>
</reference>
<evidence type="ECO:0000313" key="3">
    <source>
        <dbReference type="EMBL" id="CAK9176621.1"/>
    </source>
</evidence>
<organism evidence="3 4">
    <name type="scientific">Ilex paraguariensis</name>
    <name type="common">yerba mate</name>
    <dbReference type="NCBI Taxonomy" id="185542"/>
    <lineage>
        <taxon>Eukaryota</taxon>
        <taxon>Viridiplantae</taxon>
        <taxon>Streptophyta</taxon>
        <taxon>Embryophyta</taxon>
        <taxon>Tracheophyta</taxon>
        <taxon>Spermatophyta</taxon>
        <taxon>Magnoliopsida</taxon>
        <taxon>eudicotyledons</taxon>
        <taxon>Gunneridae</taxon>
        <taxon>Pentapetalae</taxon>
        <taxon>asterids</taxon>
        <taxon>campanulids</taxon>
        <taxon>Aquifoliales</taxon>
        <taxon>Aquifoliaceae</taxon>
        <taxon>Ilex</taxon>
    </lineage>
</organism>
<comment type="caution">
    <text evidence="3">The sequence shown here is derived from an EMBL/GenBank/DDBJ whole genome shotgun (WGS) entry which is preliminary data.</text>
</comment>
<name>A0ABC8U567_9AQUA</name>
<dbReference type="PANTHER" id="PTHR14049">
    <property type="entry name" value="LEPRECAN 1"/>
    <property type="match status" value="1"/>
</dbReference>